<dbReference type="AlphaFoldDB" id="A0A516H0Y9"/>
<dbReference type="Proteomes" id="UP000317496">
    <property type="component" value="Chromosome"/>
</dbReference>
<proteinExistence type="predicted"/>
<reference evidence="2 3" key="1">
    <citation type="submission" date="2019-07" db="EMBL/GenBank/DDBJ databases">
        <title>Genome sequencing for Ferrovibrio sp. K5.</title>
        <authorList>
            <person name="Park S.-J."/>
        </authorList>
    </citation>
    <scope>NUCLEOTIDE SEQUENCE [LARGE SCALE GENOMIC DNA]</scope>
    <source>
        <strain evidence="2 3">K5</strain>
    </source>
</reference>
<evidence type="ECO:0000256" key="1">
    <source>
        <dbReference type="SAM" id="MobiDB-lite"/>
    </source>
</evidence>
<dbReference type="Pfam" id="PF07310">
    <property type="entry name" value="PAS_5"/>
    <property type="match status" value="1"/>
</dbReference>
<dbReference type="EMBL" id="CP041636">
    <property type="protein sequence ID" value="QDO97415.1"/>
    <property type="molecule type" value="Genomic_DNA"/>
</dbReference>
<evidence type="ECO:0000313" key="2">
    <source>
        <dbReference type="EMBL" id="QDO97415.1"/>
    </source>
</evidence>
<organism evidence="2 3">
    <name type="scientific">Ferrovibrio terrae</name>
    <dbReference type="NCBI Taxonomy" id="2594003"/>
    <lineage>
        <taxon>Bacteria</taxon>
        <taxon>Pseudomonadati</taxon>
        <taxon>Pseudomonadota</taxon>
        <taxon>Alphaproteobacteria</taxon>
        <taxon>Rhodospirillales</taxon>
        <taxon>Rhodospirillaceae</taxon>
        <taxon>Ferrovibrio</taxon>
    </lineage>
</organism>
<dbReference type="OrthoDB" id="7358728at2"/>
<keyword evidence="3" id="KW-1185">Reference proteome</keyword>
<feature type="region of interest" description="Disordered" evidence="1">
    <location>
        <begin position="1"/>
        <end position="49"/>
    </location>
</feature>
<accession>A0A516H0Y9</accession>
<gene>
    <name evidence="2" type="ORF">FNB15_09125</name>
</gene>
<evidence type="ECO:0000313" key="3">
    <source>
        <dbReference type="Proteomes" id="UP000317496"/>
    </source>
</evidence>
<dbReference type="KEGG" id="fer:FNB15_09125"/>
<name>A0A516H0Y9_9PROT</name>
<protein>
    <submittedName>
        <fullName evidence="2">PAS domain-containing protein</fullName>
    </submittedName>
</protein>
<dbReference type="InterPro" id="IPR009922">
    <property type="entry name" value="DUF1457"/>
</dbReference>
<sequence>MPALAGARNMPKPPASPTACSRGRPSRLPSPRPDRPCFESDSMSDAASPRPWLQDRRVAHLLSFWRAARPAVDRLPARAAMDPVRLGPDILPYLALVEVTHGGTRFRFRLVGSKLIEHAALDLSGSYIDDLNPNTDYAEYINGLYRLGRDARLPVYSETRYRADSGRVGLTRRLLCPLADDGLAVDRFVAVQVFETDDRIGDAPTYTYAARFLPGIAKALADAD</sequence>